<accession>A0A016XJ33</accession>
<comment type="caution">
    <text evidence="3">The sequence shown here is derived from an EMBL/GenBank/DDBJ whole genome shotgun (WGS) entry which is preliminary data.</text>
</comment>
<proteinExistence type="predicted"/>
<comment type="subunit">
    <text evidence="1">Single-chain monomer with multiple functions.</text>
</comment>
<dbReference type="GO" id="GO:0006261">
    <property type="term" value="P:DNA-templated DNA replication"/>
    <property type="evidence" value="ECO:0007669"/>
    <property type="project" value="InterPro"/>
</dbReference>
<evidence type="ECO:0000256" key="1">
    <source>
        <dbReference type="ARBA" id="ARBA00011541"/>
    </source>
</evidence>
<dbReference type="Pfam" id="PF00476">
    <property type="entry name" value="DNA_pol_A"/>
    <property type="match status" value="1"/>
</dbReference>
<dbReference type="GO" id="GO:0003887">
    <property type="term" value="F:DNA-directed DNA polymerase activity"/>
    <property type="evidence" value="ECO:0007669"/>
    <property type="project" value="InterPro"/>
</dbReference>
<dbReference type="Gene3D" id="3.30.70.370">
    <property type="match status" value="1"/>
</dbReference>
<dbReference type="PANTHER" id="PTHR10133:SF62">
    <property type="entry name" value="DNA POLYMERASE THETA"/>
    <property type="match status" value="1"/>
</dbReference>
<feature type="domain" description="DNA-directed DNA polymerase family A palm" evidence="2">
    <location>
        <begin position="294"/>
        <end position="483"/>
    </location>
</feature>
<reference evidence="3 4" key="1">
    <citation type="submission" date="2014-02" db="EMBL/GenBank/DDBJ databases">
        <title>Draft Genome of Hylemonella gracilis isolated from the Niagara River.</title>
        <authorList>
            <person name="Pawlowski D.R."/>
            <person name="Koudelka G.B."/>
        </authorList>
    </citation>
    <scope>NUCLEOTIDE SEQUENCE [LARGE SCALE GENOMIC DNA]</scope>
    <source>
        <strain evidence="3 4">Niagara R</strain>
    </source>
</reference>
<evidence type="ECO:0000313" key="4">
    <source>
        <dbReference type="Proteomes" id="UP000023268"/>
    </source>
</evidence>
<dbReference type="GO" id="GO:0003677">
    <property type="term" value="F:DNA binding"/>
    <property type="evidence" value="ECO:0007669"/>
    <property type="project" value="InterPro"/>
</dbReference>
<evidence type="ECO:0000313" key="3">
    <source>
        <dbReference type="EMBL" id="EYC51920.1"/>
    </source>
</evidence>
<dbReference type="eggNOG" id="COG0749">
    <property type="taxonomic scope" value="Bacteria"/>
</dbReference>
<dbReference type="SUPFAM" id="SSF56672">
    <property type="entry name" value="DNA/RNA polymerases"/>
    <property type="match status" value="1"/>
</dbReference>
<dbReference type="SMART" id="SM00482">
    <property type="entry name" value="POLAc"/>
    <property type="match status" value="1"/>
</dbReference>
<sequence>MTEGKIALLFVNDFTGRGEERFFFASGDSVQEVDADEVVKQESEMICHDYWLIAPALYKKTKLLPRRVIDVEELRISTSGLREDRENRDSRDVCSVLLEQDFLKEDVIRRYRNIVFKNALLDTATLCFVGEALLRLSEDVEAKAKSANEWERYSTIERPVSEYLLRSAARGIAINSTALRKHKDRIEFDYYMALKEFSAEYSLPLEIPSDDEVIEYLSPKGFDFSGVGVDYVLNFVPTTDGFSDRLLELRKIATSRTVLNAIPFSEKRIFPIVDHFGSITSRIYYKDPSLQNLAKRHRNIISADEGMKLSYVDFGQFEAGIMGALSGDQCMLDLFASGDLYSLVAEEIFSNTSKRKPAKRLFLSYAYGMKRKRLIDAAVEFGAQRDAAKAFFNQFSTFENWKSGVWTEFQSSGRIGTAFGNYLSRSGSDELSEKEKRSAVSQVVQGTASLIFKKALLKLSLLTNVELKVPMHDAVLFQHPENFDPVEVANMFAAVVTEHFDGKIAGKASVANFMHD</sequence>
<dbReference type="InterPro" id="IPR002298">
    <property type="entry name" value="DNA_polymerase_A"/>
</dbReference>
<dbReference type="InterPro" id="IPR043502">
    <property type="entry name" value="DNA/RNA_pol_sf"/>
</dbReference>
<dbReference type="AlphaFoldDB" id="A0A016XJ33"/>
<evidence type="ECO:0000259" key="2">
    <source>
        <dbReference type="SMART" id="SM00482"/>
    </source>
</evidence>
<dbReference type="InterPro" id="IPR001098">
    <property type="entry name" value="DNA-dir_DNA_pol_A_palm_dom"/>
</dbReference>
<dbReference type="PANTHER" id="PTHR10133">
    <property type="entry name" value="DNA POLYMERASE I"/>
    <property type="match status" value="1"/>
</dbReference>
<protein>
    <submittedName>
        <fullName evidence="3">DNA polymerase I</fullName>
    </submittedName>
</protein>
<dbReference type="STRING" id="1458275.AZ34_13195"/>
<gene>
    <name evidence="3" type="ORF">AZ34_13195</name>
</gene>
<dbReference type="OrthoDB" id="8887412at2"/>
<dbReference type="EMBL" id="JEMG01000001">
    <property type="protein sequence ID" value="EYC51920.1"/>
    <property type="molecule type" value="Genomic_DNA"/>
</dbReference>
<dbReference type="GO" id="GO:0006302">
    <property type="term" value="P:double-strand break repair"/>
    <property type="evidence" value="ECO:0007669"/>
    <property type="project" value="TreeGrafter"/>
</dbReference>
<dbReference type="Proteomes" id="UP000023268">
    <property type="component" value="Unassembled WGS sequence"/>
</dbReference>
<organism evidence="3 4">
    <name type="scientific">Hylemonella gracilis str. Niagara R</name>
    <dbReference type="NCBI Taxonomy" id="1458275"/>
    <lineage>
        <taxon>Bacteria</taxon>
        <taxon>Pseudomonadati</taxon>
        <taxon>Pseudomonadota</taxon>
        <taxon>Betaproteobacteria</taxon>
        <taxon>Burkholderiales</taxon>
        <taxon>Comamonadaceae</taxon>
        <taxon>Hylemonella</taxon>
    </lineage>
</organism>
<dbReference type="Gene3D" id="1.10.150.20">
    <property type="entry name" value="5' to 3' exonuclease, C-terminal subdomain"/>
    <property type="match status" value="1"/>
</dbReference>
<name>A0A016XJ33_9BURK</name>